<protein>
    <submittedName>
        <fullName evidence="1">Uncharacterized protein</fullName>
    </submittedName>
</protein>
<gene>
    <name evidence="1" type="ORF">SY212_03260</name>
</gene>
<organism evidence="1">
    <name type="scientific">Ligilactobacillus agilis</name>
    <dbReference type="NCBI Taxonomy" id="1601"/>
    <lineage>
        <taxon>Bacteria</taxon>
        <taxon>Bacillati</taxon>
        <taxon>Bacillota</taxon>
        <taxon>Bacilli</taxon>
        <taxon>Lactobacillales</taxon>
        <taxon>Lactobacillaceae</taxon>
        <taxon>Ligilactobacillus</taxon>
    </lineage>
</organism>
<dbReference type="Proteomes" id="UP000494265">
    <property type="component" value="Unassembled WGS sequence"/>
</dbReference>
<dbReference type="RefSeq" id="WP_172584150.1">
    <property type="nucleotide sequence ID" value="NZ_BLAM01000054.1"/>
</dbReference>
<comment type="caution">
    <text evidence="1">The sequence shown here is derived from an EMBL/GenBank/DDBJ whole genome shotgun (WGS) entry which is preliminary data.</text>
</comment>
<reference evidence="1" key="1">
    <citation type="submission" date="2019-10" db="EMBL/GenBank/DDBJ databases">
        <title>Lactobacillus agilis SY212 Whole Genome Sequencing Project.</title>
        <authorList>
            <person name="Suzuki S."/>
            <person name="Endo A."/>
            <person name="Maeno S."/>
            <person name="Shiwa Y."/>
            <person name="Matsutani M."/>
            <person name="Kajikawa A."/>
        </authorList>
    </citation>
    <scope>NUCLEOTIDE SEQUENCE</scope>
    <source>
        <strain evidence="1">SY212</strain>
    </source>
</reference>
<dbReference type="AlphaFoldDB" id="A0A6F9XJ74"/>
<dbReference type="EMBL" id="BLAM01000054">
    <property type="protein sequence ID" value="GET05296.1"/>
    <property type="molecule type" value="Genomic_DNA"/>
</dbReference>
<accession>A0A6F9XJ74</accession>
<name>A0A6F9XJ74_9LACO</name>
<proteinExistence type="predicted"/>
<sequence>MKEREESLVVYLVNGATLYFEQVTNVLVSEYGALQFMYVGKQSGKLRDASFNLDVIAGYAVSVDPEKVLTK</sequence>
<evidence type="ECO:0000313" key="1">
    <source>
        <dbReference type="EMBL" id="GET05296.1"/>
    </source>
</evidence>